<dbReference type="EMBL" id="UAVW01000019">
    <property type="protein sequence ID" value="SQB16182.1"/>
    <property type="molecule type" value="Genomic_DNA"/>
</dbReference>
<evidence type="ECO:0000256" key="1">
    <source>
        <dbReference type="SAM" id="MobiDB-lite"/>
    </source>
</evidence>
<evidence type="ECO:0008006" key="7">
    <source>
        <dbReference type="Google" id="ProtNLM"/>
    </source>
</evidence>
<proteinExistence type="predicted"/>
<gene>
    <name evidence="3" type="ORF">ERS852480_01524</name>
    <name evidence="4" type="ORF">NCTC11224_05285</name>
</gene>
<feature type="region of interest" description="Disordered" evidence="1">
    <location>
        <begin position="1"/>
        <end position="192"/>
    </location>
</feature>
<feature type="compositionally biased region" description="Low complexity" evidence="1">
    <location>
        <begin position="183"/>
        <end position="192"/>
    </location>
</feature>
<keyword evidence="2" id="KW-0472">Membrane</keyword>
<dbReference type="RefSeq" id="WP_022203281.1">
    <property type="nucleotide sequence ID" value="NZ_CATYWZ010000008.1"/>
</dbReference>
<keyword evidence="2" id="KW-1133">Transmembrane helix</keyword>
<protein>
    <recommendedName>
        <fullName evidence="7">DUF4190 domain-containing protein</fullName>
    </recommendedName>
</protein>
<feature type="transmembrane region" description="Helical" evidence="2">
    <location>
        <begin position="210"/>
        <end position="243"/>
    </location>
</feature>
<dbReference type="Proteomes" id="UP000251853">
    <property type="component" value="Unassembled WGS sequence"/>
</dbReference>
<dbReference type="AlphaFoldDB" id="A0A174GJ70"/>
<evidence type="ECO:0000313" key="3">
    <source>
        <dbReference type="EMBL" id="CUO62564.1"/>
    </source>
</evidence>
<accession>A0A174GJ70</accession>
<feature type="compositionally biased region" description="Low complexity" evidence="1">
    <location>
        <begin position="150"/>
        <end position="160"/>
    </location>
</feature>
<name>A0A174GJ70_9FIRM</name>
<feature type="compositionally biased region" description="Basic and acidic residues" evidence="1">
    <location>
        <begin position="92"/>
        <end position="103"/>
    </location>
</feature>
<keyword evidence="6" id="KW-1185">Reference proteome</keyword>
<evidence type="ECO:0000313" key="6">
    <source>
        <dbReference type="Proteomes" id="UP000251853"/>
    </source>
</evidence>
<reference evidence="3 5" key="1">
    <citation type="submission" date="2015-09" db="EMBL/GenBank/DDBJ databases">
        <authorList>
            <consortium name="Pathogen Informatics"/>
        </authorList>
    </citation>
    <scope>NUCLEOTIDE SEQUENCE [LARGE SCALE GENOMIC DNA]</scope>
    <source>
        <strain evidence="3 5">2789STDY5834865</strain>
    </source>
</reference>
<evidence type="ECO:0000313" key="4">
    <source>
        <dbReference type="EMBL" id="SQB16182.1"/>
    </source>
</evidence>
<reference evidence="4 6" key="2">
    <citation type="submission" date="2018-06" db="EMBL/GenBank/DDBJ databases">
        <authorList>
            <consortium name="Pathogen Informatics"/>
            <person name="Doyle S."/>
        </authorList>
    </citation>
    <scope>NUCLEOTIDE SEQUENCE [LARGE SCALE GENOMIC DNA]</scope>
    <source>
        <strain evidence="4 6">NCTC11224</strain>
    </source>
</reference>
<organism evidence="3 5">
    <name type="scientific">Enterocloster clostridioformis</name>
    <dbReference type="NCBI Taxonomy" id="1531"/>
    <lineage>
        <taxon>Bacteria</taxon>
        <taxon>Bacillati</taxon>
        <taxon>Bacillota</taxon>
        <taxon>Clostridia</taxon>
        <taxon>Lachnospirales</taxon>
        <taxon>Lachnospiraceae</taxon>
        <taxon>Enterocloster</taxon>
    </lineage>
</organism>
<evidence type="ECO:0000256" key="2">
    <source>
        <dbReference type="SAM" id="Phobius"/>
    </source>
</evidence>
<dbReference type="EMBL" id="CZAB01000009">
    <property type="protein sequence ID" value="CUO62564.1"/>
    <property type="molecule type" value="Genomic_DNA"/>
</dbReference>
<sequence>MENEKENGYGAGEGQGPDYHTDNREPVIVAEQPAREVTDGDVSQASGGQDAADLGEPGQSGPERGTAGWGTAGQNSAIQDGSDGWSSPMDAPPREDRWSDTGDKPYLGSPWEPTQSGPEYAPGKNNGASANDSRPLYKPAPPSYGQSQPEAGQTQPETGQGQPGAGQGQPETGQRLPVTNQNQPGGSSQYQTQYQSYPPVYQEKNNMATAALVMGILSLCSICCCMLFGIVFGVLGIIFAIMSKKGDKMDGQARAGLILSIIGIAVTVLVIIFFAAIEVLAVIPELN</sequence>
<feature type="transmembrane region" description="Helical" evidence="2">
    <location>
        <begin position="255"/>
        <end position="283"/>
    </location>
</feature>
<evidence type="ECO:0000313" key="5">
    <source>
        <dbReference type="Proteomes" id="UP000095512"/>
    </source>
</evidence>
<keyword evidence="2" id="KW-0812">Transmembrane</keyword>
<dbReference type="Proteomes" id="UP000095512">
    <property type="component" value="Unassembled WGS sequence"/>
</dbReference>